<evidence type="ECO:0000313" key="2">
    <source>
        <dbReference type="EMBL" id="RUM06800.1"/>
    </source>
</evidence>
<evidence type="ECO:0000256" key="1">
    <source>
        <dbReference type="SAM" id="MobiDB-lite"/>
    </source>
</evidence>
<dbReference type="OrthoDB" id="7864318at2"/>
<reference evidence="2 3" key="1">
    <citation type="submission" date="2018-11" db="EMBL/GenBank/DDBJ databases">
        <title>Rhizobium chutanense sp. nov., isolated from root nodules of Phaseolus vulgaris in China.</title>
        <authorList>
            <person name="Huo Y."/>
        </authorList>
    </citation>
    <scope>NUCLEOTIDE SEQUENCE [LARGE SCALE GENOMIC DNA]</scope>
    <source>
        <strain evidence="2 3">C16</strain>
    </source>
</reference>
<comment type="caution">
    <text evidence="2">The sequence shown here is derived from an EMBL/GenBank/DDBJ whole genome shotgun (WGS) entry which is preliminary data.</text>
</comment>
<feature type="region of interest" description="Disordered" evidence="1">
    <location>
        <begin position="95"/>
        <end position="162"/>
    </location>
</feature>
<sequence length="447" mass="50511">MSHEATMWAVKVRGISCTEARVLWHLADCHNPIFGCYPKQDYLANACEIDERSVRRSLTSLRDKGLVNWIEQREGKNRKANRYSLGFEAGFRRFEGSDSAENEPDNLSASSEASTGQEGTLQPDSNDAFNRTPESSIEPVREPVIEPVRERGSAREVSEDDPKALRKRFQALIVGRHDNPWPDVLSSAPEWAFQQFVKLSPEERLRAEDRRDAYLAACPKLQSGEHKGKPKAAALGVYLRDKMFDLVEAIAPQAVSRQAEKRRQEESIPVAPFGPIWAGKRALALLDGPVAIDLPDNLFELAVETYNRLRRSSETTARTWANNRGITVDGNELVFPDDYRVQERRRREIDSGYPEAHALDRLVKERSKGSADPRFAMLSELCEAVPVGSETYERWRAYHLQMNWPFVPDPGGMRVVYFPKGGPEGLEEFERAANAALMMERGDDHAV</sequence>
<dbReference type="AlphaFoldDB" id="A0A3S0XX46"/>
<evidence type="ECO:0000313" key="3">
    <source>
        <dbReference type="Proteomes" id="UP000278081"/>
    </source>
</evidence>
<dbReference type="Proteomes" id="UP000278081">
    <property type="component" value="Unassembled WGS sequence"/>
</dbReference>
<feature type="compositionally biased region" description="Polar residues" evidence="1">
    <location>
        <begin position="105"/>
        <end position="135"/>
    </location>
</feature>
<feature type="compositionally biased region" description="Basic and acidic residues" evidence="1">
    <location>
        <begin position="139"/>
        <end position="162"/>
    </location>
</feature>
<protein>
    <submittedName>
        <fullName evidence="2">Helix-turn-helix domain-containing protein</fullName>
    </submittedName>
</protein>
<dbReference type="InterPro" id="IPR036388">
    <property type="entry name" value="WH-like_DNA-bd_sf"/>
</dbReference>
<accession>A0A3S0XX46</accession>
<dbReference type="InterPro" id="IPR036390">
    <property type="entry name" value="WH_DNA-bd_sf"/>
</dbReference>
<organism evidence="2 3">
    <name type="scientific">Rhizobium chutanense</name>
    <dbReference type="NCBI Taxonomy" id="2035448"/>
    <lineage>
        <taxon>Bacteria</taxon>
        <taxon>Pseudomonadati</taxon>
        <taxon>Pseudomonadota</taxon>
        <taxon>Alphaproteobacteria</taxon>
        <taxon>Hyphomicrobiales</taxon>
        <taxon>Rhizobiaceae</taxon>
        <taxon>Rhizobium/Agrobacterium group</taxon>
        <taxon>Rhizobium</taxon>
    </lineage>
</organism>
<gene>
    <name evidence="2" type="ORF">EFR84_11420</name>
</gene>
<dbReference type="SUPFAM" id="SSF46785">
    <property type="entry name" value="Winged helix' DNA-binding domain"/>
    <property type="match status" value="1"/>
</dbReference>
<proteinExistence type="predicted"/>
<dbReference type="Pfam" id="PF13730">
    <property type="entry name" value="HTH_36"/>
    <property type="match status" value="1"/>
</dbReference>
<name>A0A3S0XX46_9HYPH</name>
<dbReference type="EMBL" id="RJTJ01000008">
    <property type="protein sequence ID" value="RUM06800.1"/>
    <property type="molecule type" value="Genomic_DNA"/>
</dbReference>
<dbReference type="Gene3D" id="1.10.10.10">
    <property type="entry name" value="Winged helix-like DNA-binding domain superfamily/Winged helix DNA-binding domain"/>
    <property type="match status" value="1"/>
</dbReference>